<dbReference type="Pfam" id="PF07727">
    <property type="entry name" value="RVT_2"/>
    <property type="match status" value="1"/>
</dbReference>
<feature type="domain" description="Integrase catalytic" evidence="3">
    <location>
        <begin position="805"/>
        <end position="972"/>
    </location>
</feature>
<dbReference type="InterPro" id="IPR001584">
    <property type="entry name" value="Integrase_cat-core"/>
</dbReference>
<dbReference type="PANTHER" id="PTHR11439:SF442">
    <property type="entry name" value="CYSTEINE-RICH RLK (RECEPTOR-LIKE PROTEIN KINASE) 8"/>
    <property type="match status" value="1"/>
</dbReference>
<dbReference type="Gene3D" id="3.30.420.10">
    <property type="entry name" value="Ribonuclease H-like superfamily/Ribonuclease H"/>
    <property type="match status" value="1"/>
</dbReference>
<reference evidence="4" key="1">
    <citation type="journal article" date="2019" name="Sci. Rep.">
        <title>Draft genome of Tanacetum cinerariifolium, the natural source of mosquito coil.</title>
        <authorList>
            <person name="Yamashiro T."/>
            <person name="Shiraishi A."/>
            <person name="Satake H."/>
            <person name="Nakayama K."/>
        </authorList>
    </citation>
    <scope>NUCLEOTIDE SEQUENCE</scope>
</reference>
<dbReference type="SUPFAM" id="SSF56672">
    <property type="entry name" value="DNA/RNA polymerases"/>
    <property type="match status" value="1"/>
</dbReference>
<gene>
    <name evidence="4" type="ORF">Tci_054234</name>
</gene>
<evidence type="ECO:0000256" key="2">
    <source>
        <dbReference type="SAM" id="MobiDB-lite"/>
    </source>
</evidence>
<dbReference type="GO" id="GO:0003676">
    <property type="term" value="F:nucleic acid binding"/>
    <property type="evidence" value="ECO:0007669"/>
    <property type="project" value="InterPro"/>
</dbReference>
<dbReference type="PROSITE" id="PS50994">
    <property type="entry name" value="INTEGRASE"/>
    <property type="match status" value="1"/>
</dbReference>
<dbReference type="InterPro" id="IPR057670">
    <property type="entry name" value="SH3_retrovirus"/>
</dbReference>
<dbReference type="InterPro" id="IPR013103">
    <property type="entry name" value="RVT_2"/>
</dbReference>
<accession>A0A6L2N7S0</accession>
<dbReference type="CDD" id="cd09272">
    <property type="entry name" value="RNase_HI_RT_Ty1"/>
    <property type="match status" value="1"/>
</dbReference>
<dbReference type="InterPro" id="IPR012337">
    <property type="entry name" value="RNaseH-like_sf"/>
</dbReference>
<evidence type="ECO:0000259" key="3">
    <source>
        <dbReference type="PROSITE" id="PS50994"/>
    </source>
</evidence>
<evidence type="ECO:0000256" key="1">
    <source>
        <dbReference type="SAM" id="Coils"/>
    </source>
</evidence>
<dbReference type="GO" id="GO:0015074">
    <property type="term" value="P:DNA integration"/>
    <property type="evidence" value="ECO:0007669"/>
    <property type="project" value="InterPro"/>
</dbReference>
<feature type="compositionally biased region" description="Polar residues" evidence="2">
    <location>
        <begin position="745"/>
        <end position="759"/>
    </location>
</feature>
<dbReference type="EMBL" id="BKCJ010008445">
    <property type="protein sequence ID" value="GEU82256.1"/>
    <property type="molecule type" value="Genomic_DNA"/>
</dbReference>
<proteinExistence type="predicted"/>
<sequence>MVVFRDFLVKSSWCSLLRFASLSDSWLRFAPAFCQTQCTAFCQRNSLAFCLGKTLPVSKLGCVLCQDVVAFCLEDFLHFVSRPLRFVSRLKKDRYNADIRATNILLQGLPKDIYTLINHYTDAKDIWDNHKGKSIHDYYVRFAKLINDMRNIKMTMSRLQLNSKFVNNMLPEWGRFVTAVKLNRGLRDSNYDQLYAYLKQHETHAKENKMMFVRFSQPTVDPLALMSNVSNPQNYSPSSSASSSTQVPQPLADSSLSPAENLIENLTNTLALLTQSYKTFLPQTNNQLRTSSIARNQAIVHDAGYGGAQTRVGNVNPSQARPDNTFDDDVDEQPVQDLALNVDNVFQADNCDAFNSNVDEAPTAQTMFMANLSSANPITDEAGPSYDSDILFEVHDHDHSQDAACAHHEEYVMHDSVQPDHIVDSHADYTSDSNMISYDQVVIGYKNPLCLTRAKQVQPALYNGHEIIKENHAPAIVHNTEDTLEIAETTRKKMNAKMNDPECVTRKVKISPHDYSKENFLATFTLQTKLTPEQIFWFNDLIKLKSEALKERTKTADSQITKLTEQVTNLQAQNNSFRAKNDKIKQHYKELYDSIKITRANHIEQATALITENVNLKAQTLEKVNSVSKDQVKTNVLARGKHAIDVEPIVPHLRNNKDAHLDYLRHIKESVETIRDIVEEAKVEYAIDTCLQGSKQRAKQLAHIPLIRKKQVTFAKPSDKSDSTTHQHVVTAKHQKTNVHVPPSTGVNSCPNASGSQPKRNVKPNRISPAKGVNKLPVEDQPRTTMSHLRTSNHVDSSSRLKRCSKHMTGDHSWLMNFVKKFTGTVRFGNDHFGAIMGYADYMIGDSVISRKDEAPEVVIKFIQQIQVCLNKTVRYVRTDNGTEFVNHTLTEYYECIGIFHQKTVPITPQQNGVVERRNHTLVKATRIMLIFSKALMFLWAEVVATACYTQNRSLIHTRHHKTPYELVHKKKPDLTFFRVFGALYYPTNDSEDIGKLQPTADTGIFVGYAPSKKRYRIYNKRTRRIMETIHVQFDELTEPMASVHLGTRPAPNFLTPGHISSGLVLNPVPATPRTPLTNKELKILFQPMFDEYSEPPRVKRPVLPAQAVQAPVNSAGTPSSTTIDKDAPSLSISPSSLVLQSHSLHQGVATEPNYMEDHTIAPVDNTPFVNVFAPEPHSVASSSRDIIPQPDCVMIITLKWIYKVKLDEYGDILKNKARLVAKGYRQEEGIDFEESFAPVARIEAICIFIANAVSKNMTIYQMDVKTAFLNGELKEEVYISQSEGFVDLDHPTHVYRLKKALYGLKQALRAWYDTLSRFLLENNFSKGAVDPTLFTQKTGKQILKKFGMDSCDSVDTPMMDRLKLDEDPLGIPVDQTRFRSMVYLTASRPDLVFAVCMCARYQAKPTKKHIEALKRVFRYLKGTINWGLWYPKDTAMALTAYADADHAGYQDTRRSTSGSAQFLGDKLVSWSSKKQKSTTISTAEEEYIAMFGCCAQILWMRSQLTDYGLNFNKIPLYCDNRSAIALCCNNVQHSRSNHIDIRHHFIREQVERGVVELYFVTTDYQLADIFTKALPRQQFKFILPRLGMKSMSPTTLKRLQEEEWE</sequence>
<dbReference type="InterPro" id="IPR043502">
    <property type="entry name" value="DNA/RNA_pol_sf"/>
</dbReference>
<protein>
    <submittedName>
        <fullName evidence="4">Retrovirus-related Pol polyprotein from transposon TNT 1-94</fullName>
    </submittedName>
</protein>
<feature type="region of interest" description="Disordered" evidence="2">
    <location>
        <begin position="226"/>
        <end position="255"/>
    </location>
</feature>
<dbReference type="PANTHER" id="PTHR11439">
    <property type="entry name" value="GAG-POL-RELATED RETROTRANSPOSON"/>
    <property type="match status" value="1"/>
</dbReference>
<dbReference type="InterPro" id="IPR036397">
    <property type="entry name" value="RNaseH_sf"/>
</dbReference>
<comment type="caution">
    <text evidence="4">The sequence shown here is derived from an EMBL/GenBank/DDBJ whole genome shotgun (WGS) entry which is preliminary data.</text>
</comment>
<feature type="coiled-coil region" evidence="1">
    <location>
        <begin position="553"/>
        <end position="580"/>
    </location>
</feature>
<keyword evidence="1" id="KW-0175">Coiled coil</keyword>
<organism evidence="4">
    <name type="scientific">Tanacetum cinerariifolium</name>
    <name type="common">Dalmatian daisy</name>
    <name type="synonym">Chrysanthemum cinerariifolium</name>
    <dbReference type="NCBI Taxonomy" id="118510"/>
    <lineage>
        <taxon>Eukaryota</taxon>
        <taxon>Viridiplantae</taxon>
        <taxon>Streptophyta</taxon>
        <taxon>Embryophyta</taxon>
        <taxon>Tracheophyta</taxon>
        <taxon>Spermatophyta</taxon>
        <taxon>Magnoliopsida</taxon>
        <taxon>eudicotyledons</taxon>
        <taxon>Gunneridae</taxon>
        <taxon>Pentapetalae</taxon>
        <taxon>asterids</taxon>
        <taxon>campanulids</taxon>
        <taxon>Asterales</taxon>
        <taxon>Asteraceae</taxon>
        <taxon>Asteroideae</taxon>
        <taxon>Anthemideae</taxon>
        <taxon>Anthemidinae</taxon>
        <taxon>Tanacetum</taxon>
    </lineage>
</organism>
<feature type="region of interest" description="Disordered" evidence="2">
    <location>
        <begin position="713"/>
        <end position="801"/>
    </location>
</feature>
<feature type="compositionally biased region" description="Polar residues" evidence="2">
    <location>
        <begin position="783"/>
        <end position="798"/>
    </location>
</feature>
<feature type="compositionally biased region" description="Low complexity" evidence="2">
    <location>
        <begin position="227"/>
        <end position="250"/>
    </location>
</feature>
<dbReference type="Pfam" id="PF25597">
    <property type="entry name" value="SH3_retrovirus"/>
    <property type="match status" value="1"/>
</dbReference>
<evidence type="ECO:0000313" key="4">
    <source>
        <dbReference type="EMBL" id="GEU82256.1"/>
    </source>
</evidence>
<name>A0A6L2N7S0_TANCI</name>
<dbReference type="SUPFAM" id="SSF53098">
    <property type="entry name" value="Ribonuclease H-like"/>
    <property type="match status" value="1"/>
</dbReference>